<dbReference type="SMART" id="SM00465">
    <property type="entry name" value="GIYc"/>
    <property type="match status" value="1"/>
</dbReference>
<dbReference type="PANTHER" id="PTHR34477">
    <property type="entry name" value="UPF0213 PROTEIN YHBQ"/>
    <property type="match status" value="1"/>
</dbReference>
<dbReference type="PROSITE" id="PS50164">
    <property type="entry name" value="GIY_YIG"/>
    <property type="match status" value="1"/>
</dbReference>
<comment type="caution">
    <text evidence="3">The sequence shown here is derived from an EMBL/GenBank/DDBJ whole genome shotgun (WGS) entry which is preliminary data.</text>
</comment>
<dbReference type="CDD" id="cd10448">
    <property type="entry name" value="GIY-YIG_unchar_3"/>
    <property type="match status" value="1"/>
</dbReference>
<comment type="similarity">
    <text evidence="1">Belongs to the UPF0213 family.</text>
</comment>
<dbReference type="InterPro" id="IPR050190">
    <property type="entry name" value="UPF0213_domain"/>
</dbReference>
<reference evidence="3 4" key="1">
    <citation type="journal article" date="2016" name="Nat. Commun.">
        <title>Thousands of microbial genomes shed light on interconnected biogeochemical processes in an aquifer system.</title>
        <authorList>
            <person name="Anantharaman K."/>
            <person name="Brown C.T."/>
            <person name="Hug L.A."/>
            <person name="Sharon I."/>
            <person name="Castelle C.J."/>
            <person name="Probst A.J."/>
            <person name="Thomas B.C."/>
            <person name="Singh A."/>
            <person name="Wilkins M.J."/>
            <person name="Karaoz U."/>
            <person name="Brodie E.L."/>
            <person name="Williams K.H."/>
            <person name="Hubbard S.S."/>
            <person name="Banfield J.F."/>
        </authorList>
    </citation>
    <scope>NUCLEOTIDE SEQUENCE [LARGE SCALE GENOMIC DNA]</scope>
</reference>
<dbReference type="EMBL" id="MHIC01000030">
    <property type="protein sequence ID" value="OGY44260.1"/>
    <property type="molecule type" value="Genomic_DNA"/>
</dbReference>
<gene>
    <name evidence="3" type="ORF">A2731_03300</name>
</gene>
<dbReference type="SUPFAM" id="SSF82771">
    <property type="entry name" value="GIY-YIG endonuclease"/>
    <property type="match status" value="1"/>
</dbReference>
<accession>A0A1G1XXF4</accession>
<dbReference type="InterPro" id="IPR035901">
    <property type="entry name" value="GIY-YIG_endonuc_sf"/>
</dbReference>
<evidence type="ECO:0000259" key="2">
    <source>
        <dbReference type="PROSITE" id="PS50164"/>
    </source>
</evidence>
<name>A0A1G1XXF4_9BACT</name>
<evidence type="ECO:0000313" key="3">
    <source>
        <dbReference type="EMBL" id="OGY44260.1"/>
    </source>
</evidence>
<dbReference type="PANTHER" id="PTHR34477:SF5">
    <property type="entry name" value="BSL5627 PROTEIN"/>
    <property type="match status" value="1"/>
</dbReference>
<protein>
    <recommendedName>
        <fullName evidence="2">GIY-YIG domain-containing protein</fullName>
    </recommendedName>
</protein>
<evidence type="ECO:0000256" key="1">
    <source>
        <dbReference type="ARBA" id="ARBA00007435"/>
    </source>
</evidence>
<proteinExistence type="inferred from homology"/>
<dbReference type="Pfam" id="PF01541">
    <property type="entry name" value="GIY-YIG"/>
    <property type="match status" value="1"/>
</dbReference>
<evidence type="ECO:0000313" key="4">
    <source>
        <dbReference type="Proteomes" id="UP000176241"/>
    </source>
</evidence>
<feature type="domain" description="GIY-YIG" evidence="2">
    <location>
        <begin position="4"/>
        <end position="81"/>
    </location>
</feature>
<dbReference type="AlphaFoldDB" id="A0A1G1XXF4"/>
<sequence>MAQRRYFVYILTNWNNKVLYTGITNNLERRLFEHKNRIVEGFTTKYNVSKLVYYEEYNNAYDAITREKQIKNWHRQWKINLIKSLNSKWDDLSNNFF</sequence>
<organism evidence="3 4">
    <name type="scientific">Candidatus Buchananbacteria bacterium RIFCSPHIGHO2_01_FULL_39_8</name>
    <dbReference type="NCBI Taxonomy" id="1797533"/>
    <lineage>
        <taxon>Bacteria</taxon>
        <taxon>Candidatus Buchananiibacteriota</taxon>
    </lineage>
</organism>
<dbReference type="Proteomes" id="UP000176241">
    <property type="component" value="Unassembled WGS sequence"/>
</dbReference>
<dbReference type="InterPro" id="IPR000305">
    <property type="entry name" value="GIY-YIG_endonuc"/>
</dbReference>
<dbReference type="Gene3D" id="3.40.1440.10">
    <property type="entry name" value="GIY-YIG endonuclease"/>
    <property type="match status" value="1"/>
</dbReference>